<gene>
    <name evidence="7" type="ORF">A11Q_1709</name>
</gene>
<evidence type="ECO:0000256" key="3">
    <source>
        <dbReference type="ARBA" id="ARBA00022898"/>
    </source>
</evidence>
<keyword evidence="8" id="KW-1185">Reference proteome</keyword>
<feature type="domain" description="Aminotransferase class V" evidence="6">
    <location>
        <begin position="26"/>
        <end position="324"/>
    </location>
</feature>
<comment type="similarity">
    <text evidence="2">Belongs to the class-V pyridoxal-phosphate-dependent aminotransferase family.</text>
</comment>
<dbReference type="AlphaFoldDB" id="M4VBR3"/>
<evidence type="ECO:0000256" key="4">
    <source>
        <dbReference type="PIRSR" id="PIRSR000524-1"/>
    </source>
</evidence>
<dbReference type="InterPro" id="IPR015421">
    <property type="entry name" value="PyrdxlP-dep_Trfase_major"/>
</dbReference>
<feature type="binding site" evidence="4">
    <location>
        <position position="332"/>
    </location>
    <ligand>
        <name>substrate</name>
    </ligand>
</feature>
<sequence length="380" mass="42461">MSNAILLAPGPVQLHPEVQKILAQPMIHHRTPEFDAILKRVLQDLKFLFQTTQPVFMHTSTGSGGMESLLVNLLSPNDEVLAIVSGKFGERWADMAALYGAKVHRLDVTWGEAVNPDVVQQYLDQHPQTRLVLCQATETSTATAHNIEALGKIISKTSALFLVDGITATGAYNIPMDTWHIDGLVAGSQKAVMLPTGLSFVCLSEKAWKVAQTAPLPRFYFDLRKEYKANQNGETLFSSSVPLIKALDFVLTRIQEVGLQRHFLQLRRRADFTRELARQMNLQLFSKSPSDSVTALCVPEGIDGAKLRTHLEQKYQVTVMGGQDQLKGKILRIGHMGYIRDEDMVETMTRLAQALQDFQFNIDPQQIKVASENWLKSHTV</sequence>
<dbReference type="eggNOG" id="COG0075">
    <property type="taxonomic scope" value="Bacteria"/>
</dbReference>
<dbReference type="KEGG" id="bex:A11Q_1709"/>
<dbReference type="GO" id="GO:0019265">
    <property type="term" value="P:glycine biosynthetic process, by transamination of glyoxylate"/>
    <property type="evidence" value="ECO:0007669"/>
    <property type="project" value="TreeGrafter"/>
</dbReference>
<evidence type="ECO:0000256" key="1">
    <source>
        <dbReference type="ARBA" id="ARBA00001933"/>
    </source>
</evidence>
<name>M4VBR3_9BACT</name>
<dbReference type="RefSeq" id="WP_015470415.1">
    <property type="nucleotide sequence ID" value="NC_020813.1"/>
</dbReference>
<protein>
    <submittedName>
        <fullName evidence="7">Aspartate aminotransferase, putative</fullName>
    </submittedName>
</protein>
<dbReference type="PIRSF" id="PIRSF000524">
    <property type="entry name" value="SPT"/>
    <property type="match status" value="1"/>
</dbReference>
<evidence type="ECO:0000256" key="5">
    <source>
        <dbReference type="PIRSR" id="PIRSR000524-50"/>
    </source>
</evidence>
<proteinExistence type="inferred from homology"/>
<dbReference type="STRING" id="1184267.A11Q_1709"/>
<evidence type="ECO:0000313" key="7">
    <source>
        <dbReference type="EMBL" id="AGH95925.1"/>
    </source>
</evidence>
<dbReference type="InterPro" id="IPR000192">
    <property type="entry name" value="Aminotrans_V_dom"/>
</dbReference>
<dbReference type="Gene3D" id="3.40.640.10">
    <property type="entry name" value="Type I PLP-dependent aspartate aminotransferase-like (Major domain)"/>
    <property type="match status" value="1"/>
</dbReference>
<dbReference type="Pfam" id="PF00266">
    <property type="entry name" value="Aminotran_5"/>
    <property type="match status" value="1"/>
</dbReference>
<evidence type="ECO:0000259" key="6">
    <source>
        <dbReference type="Pfam" id="PF00266"/>
    </source>
</evidence>
<keyword evidence="7" id="KW-0032">Aminotransferase</keyword>
<keyword evidence="3 5" id="KW-0663">Pyridoxal phosphate</keyword>
<dbReference type="EMBL" id="CP003537">
    <property type="protein sequence ID" value="AGH95925.1"/>
    <property type="molecule type" value="Genomic_DNA"/>
</dbReference>
<dbReference type="HOGENOM" id="CLU_027686_1_1_7"/>
<comment type="cofactor">
    <cofactor evidence="1 5">
        <name>pyridoxal 5'-phosphate</name>
        <dbReference type="ChEBI" id="CHEBI:597326"/>
    </cofactor>
</comment>
<dbReference type="SUPFAM" id="SSF53383">
    <property type="entry name" value="PLP-dependent transferases"/>
    <property type="match status" value="1"/>
</dbReference>
<dbReference type="InterPro" id="IPR024169">
    <property type="entry name" value="SP_NH2Trfase/AEP_transaminase"/>
</dbReference>
<dbReference type="Gene3D" id="3.90.1150.10">
    <property type="entry name" value="Aspartate Aminotransferase, domain 1"/>
    <property type="match status" value="1"/>
</dbReference>
<dbReference type="PANTHER" id="PTHR21152:SF40">
    <property type="entry name" value="ALANINE--GLYOXYLATE AMINOTRANSFERASE"/>
    <property type="match status" value="1"/>
</dbReference>
<dbReference type="PATRIC" id="fig|1184267.3.peg.1730"/>
<dbReference type="OrthoDB" id="5289203at2"/>
<accession>M4VBR3</accession>
<evidence type="ECO:0000256" key="2">
    <source>
        <dbReference type="ARBA" id="ARBA00009236"/>
    </source>
</evidence>
<dbReference type="GO" id="GO:0004760">
    <property type="term" value="F:L-serine-pyruvate transaminase activity"/>
    <property type="evidence" value="ECO:0007669"/>
    <property type="project" value="TreeGrafter"/>
</dbReference>
<organism evidence="7 8">
    <name type="scientific">Pseudobdellovibrio exovorus JSS</name>
    <dbReference type="NCBI Taxonomy" id="1184267"/>
    <lineage>
        <taxon>Bacteria</taxon>
        <taxon>Pseudomonadati</taxon>
        <taxon>Bdellovibrionota</taxon>
        <taxon>Bdellovibrionia</taxon>
        <taxon>Bdellovibrionales</taxon>
        <taxon>Pseudobdellovibrionaceae</taxon>
        <taxon>Pseudobdellovibrio</taxon>
    </lineage>
</organism>
<reference evidence="7 8" key="1">
    <citation type="journal article" date="2013" name="ISME J.">
        <title>By their genes ye shall know them: genomic signatures of predatory bacteria.</title>
        <authorList>
            <person name="Pasternak Z."/>
            <person name="Pietrokovski S."/>
            <person name="Rotem O."/>
            <person name="Gophna U."/>
            <person name="Lurie-Weinberger M.N."/>
            <person name="Jurkevitch E."/>
        </authorList>
    </citation>
    <scope>NUCLEOTIDE SEQUENCE [LARGE SCALE GENOMIC DNA]</scope>
    <source>
        <strain evidence="7 8">JSS</strain>
    </source>
</reference>
<dbReference type="Proteomes" id="UP000012040">
    <property type="component" value="Chromosome"/>
</dbReference>
<dbReference type="GO" id="GO:0008453">
    <property type="term" value="F:alanine-glyoxylate transaminase activity"/>
    <property type="evidence" value="ECO:0007669"/>
    <property type="project" value="TreeGrafter"/>
</dbReference>
<dbReference type="InterPro" id="IPR015424">
    <property type="entry name" value="PyrdxlP-dep_Trfase"/>
</dbReference>
<keyword evidence="7" id="KW-0808">Transferase</keyword>
<dbReference type="InterPro" id="IPR015422">
    <property type="entry name" value="PyrdxlP-dep_Trfase_small"/>
</dbReference>
<evidence type="ECO:0000313" key="8">
    <source>
        <dbReference type="Proteomes" id="UP000012040"/>
    </source>
</evidence>
<feature type="modified residue" description="N6-(pyridoxal phosphate)lysine" evidence="5">
    <location>
        <position position="190"/>
    </location>
</feature>
<dbReference type="PANTHER" id="PTHR21152">
    <property type="entry name" value="AMINOTRANSFERASE CLASS V"/>
    <property type="match status" value="1"/>
</dbReference>